<dbReference type="GeneID" id="99652805"/>
<keyword evidence="2" id="KW-0560">Oxidoreductase</keyword>
<dbReference type="Gene3D" id="3.40.50.720">
    <property type="entry name" value="NAD(P)-binding Rossmann-like Domain"/>
    <property type="match status" value="1"/>
</dbReference>
<dbReference type="SMART" id="SM00822">
    <property type="entry name" value="PKS_KR"/>
    <property type="match status" value="1"/>
</dbReference>
<dbReference type="NCBIfam" id="NF006073">
    <property type="entry name" value="PRK08219.1"/>
    <property type="match status" value="1"/>
</dbReference>
<dbReference type="PANTHER" id="PTHR44196:SF1">
    <property type="entry name" value="DEHYDROGENASE_REDUCTASE SDR FAMILY MEMBER 7B"/>
    <property type="match status" value="1"/>
</dbReference>
<name>A0A1I5U4A4_9ACTN</name>
<dbReference type="EMBL" id="FOVH01000019">
    <property type="protein sequence ID" value="SFP90081.1"/>
    <property type="molecule type" value="Genomic_DNA"/>
</dbReference>
<dbReference type="Pfam" id="PF00106">
    <property type="entry name" value="adh_short"/>
    <property type="match status" value="1"/>
</dbReference>
<evidence type="ECO:0000259" key="3">
    <source>
        <dbReference type="SMART" id="SM00822"/>
    </source>
</evidence>
<reference evidence="4 5" key="1">
    <citation type="submission" date="2016-10" db="EMBL/GenBank/DDBJ databases">
        <authorList>
            <person name="de Groot N.N."/>
        </authorList>
    </citation>
    <scope>NUCLEOTIDE SEQUENCE [LARGE SCALE GENOMIC DNA]</scope>
    <source>
        <strain evidence="4 5">DSM 43067</strain>
    </source>
</reference>
<dbReference type="InterPro" id="IPR020904">
    <property type="entry name" value="Sc_DH/Rdtase_CS"/>
</dbReference>
<dbReference type="InterPro" id="IPR057326">
    <property type="entry name" value="KR_dom"/>
</dbReference>
<dbReference type="Proteomes" id="UP000183413">
    <property type="component" value="Unassembled WGS sequence"/>
</dbReference>
<dbReference type="GO" id="GO:0016020">
    <property type="term" value="C:membrane"/>
    <property type="evidence" value="ECO:0007669"/>
    <property type="project" value="TreeGrafter"/>
</dbReference>
<dbReference type="PANTHER" id="PTHR44196">
    <property type="entry name" value="DEHYDROGENASE/REDUCTASE SDR FAMILY MEMBER 7B"/>
    <property type="match status" value="1"/>
</dbReference>
<dbReference type="PROSITE" id="PS00061">
    <property type="entry name" value="ADH_SHORT"/>
    <property type="match status" value="1"/>
</dbReference>
<accession>A0A1I5U4A4</accession>
<dbReference type="RefSeq" id="WP_021595491.1">
    <property type="nucleotide sequence ID" value="NZ_CP083237.1"/>
</dbReference>
<keyword evidence="5" id="KW-1185">Reference proteome</keyword>
<organism evidence="4 5">
    <name type="scientific">Actinomadura madurae</name>
    <dbReference type="NCBI Taxonomy" id="1993"/>
    <lineage>
        <taxon>Bacteria</taxon>
        <taxon>Bacillati</taxon>
        <taxon>Actinomycetota</taxon>
        <taxon>Actinomycetes</taxon>
        <taxon>Streptosporangiales</taxon>
        <taxon>Thermomonosporaceae</taxon>
        <taxon>Actinomadura</taxon>
    </lineage>
</organism>
<feature type="domain" description="Ketoreductase" evidence="3">
    <location>
        <begin position="2"/>
        <end position="197"/>
    </location>
</feature>
<sequence>MGTYLITGATGGIGTAVAELLRERGHDLLLAGRSPERLDKLAAALRGGANAATQVINPGAVASPPRAAGIATIPLDLTEPRRIEAALALAGIPPRLDGLIHTAGMVHLGPVAEMEADEWMEHLSVNLVSAAEMTRLLLPALRAAGGHVVFVNSTAGLRANPEWSAYAASKYGLRALADSLRAEEPSLRVTSVYPGRTATQMQRSVRAQEGHPYAEDDFAAPGTVARVLVAALETPRDAVVSDVTVRPN</sequence>
<dbReference type="InterPro" id="IPR002347">
    <property type="entry name" value="SDR_fam"/>
</dbReference>
<evidence type="ECO:0000256" key="2">
    <source>
        <dbReference type="ARBA" id="ARBA00023002"/>
    </source>
</evidence>
<dbReference type="InParanoid" id="A0A1I5U4A4"/>
<evidence type="ECO:0000313" key="5">
    <source>
        <dbReference type="Proteomes" id="UP000183413"/>
    </source>
</evidence>
<dbReference type="PRINTS" id="PR00081">
    <property type="entry name" value="GDHRDH"/>
</dbReference>
<dbReference type="InterPro" id="IPR036291">
    <property type="entry name" value="NAD(P)-bd_dom_sf"/>
</dbReference>
<dbReference type="AlphaFoldDB" id="A0A1I5U4A4"/>
<dbReference type="OrthoDB" id="158573at2"/>
<dbReference type="eggNOG" id="COG4221">
    <property type="taxonomic scope" value="Bacteria"/>
</dbReference>
<proteinExistence type="inferred from homology"/>
<dbReference type="SUPFAM" id="SSF51735">
    <property type="entry name" value="NAD(P)-binding Rossmann-fold domains"/>
    <property type="match status" value="1"/>
</dbReference>
<evidence type="ECO:0000313" key="4">
    <source>
        <dbReference type="EMBL" id="SFP90081.1"/>
    </source>
</evidence>
<evidence type="ECO:0000256" key="1">
    <source>
        <dbReference type="ARBA" id="ARBA00006484"/>
    </source>
</evidence>
<dbReference type="GO" id="GO:0016491">
    <property type="term" value="F:oxidoreductase activity"/>
    <property type="evidence" value="ECO:0007669"/>
    <property type="project" value="UniProtKB-KW"/>
</dbReference>
<dbReference type="CDD" id="cd05233">
    <property type="entry name" value="SDR_c"/>
    <property type="match status" value="1"/>
</dbReference>
<comment type="similarity">
    <text evidence="1">Belongs to the short-chain dehydrogenases/reductases (SDR) family.</text>
</comment>
<protein>
    <submittedName>
        <fullName evidence="4">Short-chain dehydrogenase</fullName>
    </submittedName>
</protein>
<gene>
    <name evidence="4" type="ORF">SAMN04489713_11926</name>
</gene>
<dbReference type="STRING" id="1993.SAMN04489713_11926"/>